<protein>
    <recommendedName>
        <fullName evidence="1">Mandelate racemase/muconate lactonizing enzyme C-terminal domain-containing protein</fullName>
    </recommendedName>
</protein>
<dbReference type="PANTHER" id="PTHR48080">
    <property type="entry name" value="D-GALACTONATE DEHYDRATASE-RELATED"/>
    <property type="match status" value="1"/>
</dbReference>
<reference evidence="2" key="1">
    <citation type="submission" date="2019-09" db="EMBL/GenBank/DDBJ databases">
        <title>Characterisation of the sponge microbiome using genome-centric metagenomics.</title>
        <authorList>
            <person name="Engelberts J.P."/>
            <person name="Robbins S.J."/>
            <person name="De Goeij J.M."/>
            <person name="Aranda M."/>
            <person name="Bell S.C."/>
            <person name="Webster N.S."/>
        </authorList>
    </citation>
    <scope>NUCLEOTIDE SEQUENCE</scope>
    <source>
        <strain evidence="2">SB0664_bin_27</strain>
    </source>
</reference>
<feature type="domain" description="Mandelate racemase/muconate lactonizing enzyme C-terminal" evidence="1">
    <location>
        <begin position="149"/>
        <end position="245"/>
    </location>
</feature>
<dbReference type="SMART" id="SM00922">
    <property type="entry name" value="MR_MLE"/>
    <property type="match status" value="1"/>
</dbReference>
<dbReference type="InterPro" id="IPR029017">
    <property type="entry name" value="Enolase-like_N"/>
</dbReference>
<dbReference type="InterPro" id="IPR013341">
    <property type="entry name" value="Mandelate_racemase_N_dom"/>
</dbReference>
<dbReference type="InterPro" id="IPR029065">
    <property type="entry name" value="Enolase_C-like"/>
</dbReference>
<organism evidence="2">
    <name type="scientific">Caldilineaceae bacterium SB0664_bin_27</name>
    <dbReference type="NCBI Taxonomy" id="2605260"/>
    <lineage>
        <taxon>Bacteria</taxon>
        <taxon>Bacillati</taxon>
        <taxon>Chloroflexota</taxon>
        <taxon>Caldilineae</taxon>
        <taxon>Caldilineales</taxon>
        <taxon>Caldilineaceae</taxon>
    </lineage>
</organism>
<dbReference type="InterPro" id="IPR013342">
    <property type="entry name" value="Mandelate_racemase_C"/>
</dbReference>
<dbReference type="Pfam" id="PF13378">
    <property type="entry name" value="MR_MLE_C"/>
    <property type="match status" value="1"/>
</dbReference>
<dbReference type="SFLD" id="SFLDS00001">
    <property type="entry name" value="Enolase"/>
    <property type="match status" value="1"/>
</dbReference>
<gene>
    <name evidence="2" type="ORF">F4Y42_05550</name>
</gene>
<name>A0A6B0YTW8_9CHLR</name>
<evidence type="ECO:0000259" key="1">
    <source>
        <dbReference type="SMART" id="SM00922"/>
    </source>
</evidence>
<dbReference type="AlphaFoldDB" id="A0A6B0YTW8"/>
<dbReference type="SUPFAM" id="SSF51604">
    <property type="entry name" value="Enolase C-terminal domain-like"/>
    <property type="match status" value="1"/>
</dbReference>
<accession>A0A6B0YTW8</accession>
<sequence length="378" mass="42724">MKITDIKLHTLQHPTLTQSRHRLIQVPGLRRIQYTHTGRPIDTPMQSHILEVETDEGVTGRIAPTSINKYQLEILKTHAIGESPFARERLFQMLHKGTRWVYQEPGWFGEFDNCLWDIFGKVSGLPVYALIGRVRDRLPVYLTAGDMELQGYLDHIEGGRTFGVNAYKLHTYKGGKADIPILTDVRKAVGDDYDLLNDPVCSYNLREAIEVGTAMEELDYIWLEEPMHEQKMNQYQELCSLLTIPIMATERLMHDMDLTAQWLIQGATDRLRARATFGLTQVLKLAHFAEMHGANIEMNGPGGLYGLVHAHAGCCIDNTDFYELLGPADPKRLRSEGEEWGLLNAPLIEDGHIAPPDGPGWGAIWDEDRIRSLTVATD</sequence>
<dbReference type="InterPro" id="IPR036849">
    <property type="entry name" value="Enolase-like_C_sf"/>
</dbReference>
<dbReference type="Pfam" id="PF02746">
    <property type="entry name" value="MR_MLE_N"/>
    <property type="match status" value="1"/>
</dbReference>
<evidence type="ECO:0000313" key="2">
    <source>
        <dbReference type="EMBL" id="MXY92898.1"/>
    </source>
</evidence>
<dbReference type="Gene3D" id="3.20.20.120">
    <property type="entry name" value="Enolase-like C-terminal domain"/>
    <property type="match status" value="1"/>
</dbReference>
<dbReference type="EMBL" id="VXRG01000049">
    <property type="protein sequence ID" value="MXY92898.1"/>
    <property type="molecule type" value="Genomic_DNA"/>
</dbReference>
<dbReference type="InterPro" id="IPR034593">
    <property type="entry name" value="DgoD-like"/>
</dbReference>
<comment type="caution">
    <text evidence="2">The sequence shown here is derived from an EMBL/GenBank/DDBJ whole genome shotgun (WGS) entry which is preliminary data.</text>
</comment>
<dbReference type="SUPFAM" id="SSF54826">
    <property type="entry name" value="Enolase N-terminal domain-like"/>
    <property type="match status" value="1"/>
</dbReference>
<proteinExistence type="predicted"/>
<dbReference type="Gene3D" id="3.30.390.10">
    <property type="entry name" value="Enolase-like, N-terminal domain"/>
    <property type="match status" value="1"/>
</dbReference>